<proteinExistence type="predicted"/>
<dbReference type="Proteomes" id="UP001375743">
    <property type="component" value="Unassembled WGS sequence"/>
</dbReference>
<evidence type="ECO:0000256" key="1">
    <source>
        <dbReference type="SAM" id="SignalP"/>
    </source>
</evidence>
<gene>
    <name evidence="2" type="ORF">U1T56_12360</name>
</gene>
<sequence>MMSAHRLRRAAPFVFASAAAFLPAGTVAGAGPDEQALIEDALSAAPPAIRETAKVMDENGTVLREGSGPYVCMPTPASLRSLGKEAMCADAVWMAWNEAYMARKPFKTDRIGIAYMLSGDTGASNVDPYATGPTADNQFVVEGPHVMILVPDPAQLEAIPATPQTAGPYVMWKGTPYAHIMVPVGKRPAQRTAGQ</sequence>
<organism evidence="2 3">
    <name type="scientific">Benzoatithermus flavus</name>
    <dbReference type="NCBI Taxonomy" id="3108223"/>
    <lineage>
        <taxon>Bacteria</taxon>
        <taxon>Pseudomonadati</taxon>
        <taxon>Pseudomonadota</taxon>
        <taxon>Alphaproteobacteria</taxon>
        <taxon>Geminicoccales</taxon>
        <taxon>Geminicoccaceae</taxon>
        <taxon>Benzoatithermus</taxon>
    </lineage>
</organism>
<feature type="signal peptide" evidence="1">
    <location>
        <begin position="1"/>
        <end position="30"/>
    </location>
</feature>
<dbReference type="RefSeq" id="WP_418159798.1">
    <property type="nucleotide sequence ID" value="NZ_JBBLZC010000011.1"/>
</dbReference>
<reference evidence="2 3" key="1">
    <citation type="submission" date="2024-01" db="EMBL/GenBank/DDBJ databases">
        <title>Multi-omics insights into the function and evolution of sodium benzoate biodegradation pathways in Benzoatithermus flavus gen. nov., sp. nov. from hot spring.</title>
        <authorList>
            <person name="Hu C.-J."/>
            <person name="Li W.-J."/>
        </authorList>
    </citation>
    <scope>NUCLEOTIDE SEQUENCE [LARGE SCALE GENOMIC DNA]</scope>
    <source>
        <strain evidence="2 3">SYSU G07066</strain>
    </source>
</reference>
<name>A0ABU8XRV6_9PROT</name>
<evidence type="ECO:0000313" key="3">
    <source>
        <dbReference type="Proteomes" id="UP001375743"/>
    </source>
</evidence>
<dbReference type="EMBL" id="JBBLZC010000011">
    <property type="protein sequence ID" value="MEK0083947.1"/>
    <property type="molecule type" value="Genomic_DNA"/>
</dbReference>
<feature type="chain" id="PRO_5046002465" evidence="1">
    <location>
        <begin position="31"/>
        <end position="195"/>
    </location>
</feature>
<accession>A0ABU8XRV6</accession>
<keyword evidence="3" id="KW-1185">Reference proteome</keyword>
<comment type="caution">
    <text evidence="2">The sequence shown here is derived from an EMBL/GenBank/DDBJ whole genome shotgun (WGS) entry which is preliminary data.</text>
</comment>
<keyword evidence="1" id="KW-0732">Signal</keyword>
<protein>
    <submittedName>
        <fullName evidence="2">Uncharacterized protein</fullName>
    </submittedName>
</protein>
<evidence type="ECO:0000313" key="2">
    <source>
        <dbReference type="EMBL" id="MEK0083947.1"/>
    </source>
</evidence>